<dbReference type="AlphaFoldDB" id="A1ZL96"/>
<dbReference type="RefSeq" id="WP_002697335.1">
    <property type="nucleotide sequence ID" value="NZ_AAWS01000014.1"/>
</dbReference>
<dbReference type="InterPro" id="IPR050908">
    <property type="entry name" value="SmbC-like"/>
</dbReference>
<dbReference type="GO" id="GO:0003700">
    <property type="term" value="F:DNA-binding transcription factor activity"/>
    <property type="evidence" value="ECO:0007669"/>
    <property type="project" value="InterPro"/>
</dbReference>
<dbReference type="InterPro" id="IPR011256">
    <property type="entry name" value="Reg_factor_effector_dom_sf"/>
</dbReference>
<protein>
    <submittedName>
        <fullName evidence="5">Transcriptional regulator, AraC-type</fullName>
    </submittedName>
</protein>
<dbReference type="PROSITE" id="PS01124">
    <property type="entry name" value="HTH_ARAC_FAMILY_2"/>
    <property type="match status" value="1"/>
</dbReference>
<dbReference type="PANTHER" id="PTHR40055:SF1">
    <property type="entry name" value="TRANSCRIPTIONAL REGULATOR YGIV-RELATED"/>
    <property type="match status" value="1"/>
</dbReference>
<evidence type="ECO:0000256" key="2">
    <source>
        <dbReference type="ARBA" id="ARBA00023125"/>
    </source>
</evidence>
<accession>A1ZL96</accession>
<organism evidence="5 6">
    <name type="scientific">Microscilla marina ATCC 23134</name>
    <dbReference type="NCBI Taxonomy" id="313606"/>
    <lineage>
        <taxon>Bacteria</taxon>
        <taxon>Pseudomonadati</taxon>
        <taxon>Bacteroidota</taxon>
        <taxon>Cytophagia</taxon>
        <taxon>Cytophagales</taxon>
        <taxon>Microscillaceae</taxon>
        <taxon>Microscilla</taxon>
    </lineage>
</organism>
<dbReference type="PROSITE" id="PS00041">
    <property type="entry name" value="HTH_ARAC_FAMILY_1"/>
    <property type="match status" value="1"/>
</dbReference>
<dbReference type="InterPro" id="IPR010499">
    <property type="entry name" value="AraC_E-bd"/>
</dbReference>
<dbReference type="Proteomes" id="UP000004095">
    <property type="component" value="Unassembled WGS sequence"/>
</dbReference>
<keyword evidence="1" id="KW-0805">Transcription regulation</keyword>
<evidence type="ECO:0000259" key="4">
    <source>
        <dbReference type="PROSITE" id="PS01124"/>
    </source>
</evidence>
<reference evidence="5 6" key="1">
    <citation type="submission" date="2007-01" db="EMBL/GenBank/DDBJ databases">
        <authorList>
            <person name="Haygood M."/>
            <person name="Podell S."/>
            <person name="Anderson C."/>
            <person name="Hopkinson B."/>
            <person name="Roe K."/>
            <person name="Barbeau K."/>
            <person name="Gaasterland T."/>
            <person name="Ferriera S."/>
            <person name="Johnson J."/>
            <person name="Kravitz S."/>
            <person name="Beeson K."/>
            <person name="Sutton G."/>
            <person name="Rogers Y.-H."/>
            <person name="Friedman R."/>
            <person name="Frazier M."/>
            <person name="Venter J.C."/>
        </authorList>
    </citation>
    <scope>NUCLEOTIDE SEQUENCE [LARGE SCALE GENOMIC DNA]</scope>
    <source>
        <strain evidence="5 6">ATCC 23134</strain>
    </source>
</reference>
<sequence>MTNQHDLHNDYQTRIQKVLEYIRQHLSEPLDVARLAEIGNFSVFHFHRIIRAYLNEPLGAYIKRVRMETAAQLLTYSHTPIHDLSYQMGYELPSSFSHAFRKYFGKSPQAFREQQQQFIKNQPQTTNTTLPGFVLTPKIIDLPAQQLLSTRILGKYETSVIQKAWQKLMTYVFAQQLFYPTMEMFGISHDHPEIAGDILYQYEACVTLAKPVASEGEFVVKTLPAGKYAMFTYQGSYAQLDTVYNLVLKQWLFNSSYSLREAPIFDQYLNTPDNTPEEELLTKIFLPITF</sequence>
<dbReference type="OrthoDB" id="9816011at2"/>
<dbReference type="PANTHER" id="PTHR40055">
    <property type="entry name" value="TRANSCRIPTIONAL REGULATOR YGIV-RELATED"/>
    <property type="match status" value="1"/>
</dbReference>
<keyword evidence="2" id="KW-0238">DNA-binding</keyword>
<dbReference type="InterPro" id="IPR029442">
    <property type="entry name" value="GyrI-like"/>
</dbReference>
<evidence type="ECO:0000313" key="5">
    <source>
        <dbReference type="EMBL" id="EAY28650.1"/>
    </source>
</evidence>
<feature type="domain" description="HTH araC/xylS-type" evidence="4">
    <location>
        <begin position="16"/>
        <end position="114"/>
    </location>
</feature>
<dbReference type="InterPro" id="IPR009057">
    <property type="entry name" value="Homeodomain-like_sf"/>
</dbReference>
<keyword evidence="6" id="KW-1185">Reference proteome</keyword>
<dbReference type="GO" id="GO:0043565">
    <property type="term" value="F:sequence-specific DNA binding"/>
    <property type="evidence" value="ECO:0007669"/>
    <property type="project" value="InterPro"/>
</dbReference>
<dbReference type="SUPFAM" id="SSF46689">
    <property type="entry name" value="Homeodomain-like"/>
    <property type="match status" value="2"/>
</dbReference>
<dbReference type="Gene3D" id="1.10.10.60">
    <property type="entry name" value="Homeodomain-like"/>
    <property type="match status" value="2"/>
</dbReference>
<dbReference type="SMART" id="SM00871">
    <property type="entry name" value="AraC_E_bind"/>
    <property type="match status" value="1"/>
</dbReference>
<dbReference type="Pfam" id="PF06445">
    <property type="entry name" value="GyrI-like"/>
    <property type="match status" value="1"/>
</dbReference>
<comment type="caution">
    <text evidence="5">The sequence shown here is derived from an EMBL/GenBank/DDBJ whole genome shotgun (WGS) entry which is preliminary data.</text>
</comment>
<dbReference type="eggNOG" id="COG3449">
    <property type="taxonomic scope" value="Bacteria"/>
</dbReference>
<dbReference type="SUPFAM" id="SSF55136">
    <property type="entry name" value="Probable bacterial effector-binding domain"/>
    <property type="match status" value="1"/>
</dbReference>
<dbReference type="SMART" id="SM00342">
    <property type="entry name" value="HTH_ARAC"/>
    <property type="match status" value="1"/>
</dbReference>
<keyword evidence="3" id="KW-0804">Transcription</keyword>
<gene>
    <name evidence="5" type="ORF">M23134_07748</name>
</gene>
<name>A1ZL96_MICM2</name>
<dbReference type="eggNOG" id="COG2207">
    <property type="taxonomic scope" value="Bacteria"/>
</dbReference>
<evidence type="ECO:0000313" key="6">
    <source>
        <dbReference type="Proteomes" id="UP000004095"/>
    </source>
</evidence>
<dbReference type="InterPro" id="IPR018062">
    <property type="entry name" value="HTH_AraC-typ_CS"/>
</dbReference>
<proteinExistence type="predicted"/>
<evidence type="ECO:0000256" key="1">
    <source>
        <dbReference type="ARBA" id="ARBA00023015"/>
    </source>
</evidence>
<dbReference type="Gene3D" id="3.20.80.10">
    <property type="entry name" value="Regulatory factor, effector binding domain"/>
    <property type="match status" value="1"/>
</dbReference>
<dbReference type="InterPro" id="IPR018060">
    <property type="entry name" value="HTH_AraC"/>
</dbReference>
<dbReference type="Pfam" id="PF12833">
    <property type="entry name" value="HTH_18"/>
    <property type="match status" value="1"/>
</dbReference>
<dbReference type="InterPro" id="IPR020449">
    <property type="entry name" value="Tscrpt_reg_AraC-type_HTH"/>
</dbReference>
<evidence type="ECO:0000256" key="3">
    <source>
        <dbReference type="ARBA" id="ARBA00023163"/>
    </source>
</evidence>
<dbReference type="PRINTS" id="PR00032">
    <property type="entry name" value="HTHARAC"/>
</dbReference>
<dbReference type="EMBL" id="AAWS01000014">
    <property type="protein sequence ID" value="EAY28650.1"/>
    <property type="molecule type" value="Genomic_DNA"/>
</dbReference>